<dbReference type="PANTHER" id="PTHR46909:SF1">
    <property type="entry name" value="LARGE RIBOSOMAL SUBUNIT PROTEIN BL36M"/>
    <property type="match status" value="1"/>
</dbReference>
<organism evidence="8 9">
    <name type="scientific">Petrolisthes manimaculis</name>
    <dbReference type="NCBI Taxonomy" id="1843537"/>
    <lineage>
        <taxon>Eukaryota</taxon>
        <taxon>Metazoa</taxon>
        <taxon>Ecdysozoa</taxon>
        <taxon>Arthropoda</taxon>
        <taxon>Crustacea</taxon>
        <taxon>Multicrustacea</taxon>
        <taxon>Malacostraca</taxon>
        <taxon>Eumalacostraca</taxon>
        <taxon>Eucarida</taxon>
        <taxon>Decapoda</taxon>
        <taxon>Pleocyemata</taxon>
        <taxon>Anomura</taxon>
        <taxon>Galatheoidea</taxon>
        <taxon>Porcellanidae</taxon>
        <taxon>Petrolisthes</taxon>
    </lineage>
</organism>
<reference evidence="8" key="1">
    <citation type="submission" date="2023-11" db="EMBL/GenBank/DDBJ databases">
        <title>Genome assemblies of two species of porcelain crab, Petrolisthes cinctipes and Petrolisthes manimaculis (Anomura: Porcellanidae).</title>
        <authorList>
            <person name="Angst P."/>
        </authorList>
    </citation>
    <scope>NUCLEOTIDE SEQUENCE</scope>
    <source>
        <strain evidence="8">PB745_02</strain>
        <tissue evidence="8">Gill</tissue>
    </source>
</reference>
<evidence type="ECO:0000313" key="9">
    <source>
        <dbReference type="Proteomes" id="UP001292094"/>
    </source>
</evidence>
<dbReference type="GO" id="GO:0006412">
    <property type="term" value="P:translation"/>
    <property type="evidence" value="ECO:0007669"/>
    <property type="project" value="InterPro"/>
</dbReference>
<dbReference type="HAMAP" id="MF_00251">
    <property type="entry name" value="Ribosomal_bL36"/>
    <property type="match status" value="1"/>
</dbReference>
<keyword evidence="5" id="KW-0496">Mitochondrion</keyword>
<dbReference type="GO" id="GO:0005762">
    <property type="term" value="C:mitochondrial large ribosomal subunit"/>
    <property type="evidence" value="ECO:0007669"/>
    <property type="project" value="TreeGrafter"/>
</dbReference>
<dbReference type="Pfam" id="PF00444">
    <property type="entry name" value="Ribosomal_L36"/>
    <property type="match status" value="1"/>
</dbReference>
<evidence type="ECO:0000256" key="1">
    <source>
        <dbReference type="ARBA" id="ARBA00004173"/>
    </source>
</evidence>
<dbReference type="SUPFAM" id="SSF57840">
    <property type="entry name" value="Ribosomal protein L36"/>
    <property type="match status" value="1"/>
</dbReference>
<sequence length="197" mass="21761">MYTNSIQNVWGSKFHSIEALAWKGGGVREDQFSVSVWGVGGGGSNIKGMIVVRIGGGVGMGGGKREDTCPEIGSYKMNVLSMVVRAAPFPLLRTLLPVTRSYHALKNIPTIASASTLTPVPSPKLLEITSPLLTQSCGMKQKGRLKRRCKDCYFVMREGRLYVMCKSKPRHKQMAMKKAEHNTWILTHATQSPIRPW</sequence>
<protein>
    <recommendedName>
        <fullName evidence="7">Ribosomal protein</fullName>
    </recommendedName>
</protein>
<dbReference type="InterPro" id="IPR052143">
    <property type="entry name" value="Mitoribosomal_bL36m"/>
</dbReference>
<name>A0AAE1PBU7_9EUCA</name>
<comment type="subcellular location">
    <subcellularLocation>
        <location evidence="1">Mitochondrion</location>
    </subcellularLocation>
</comment>
<proteinExistence type="inferred from homology"/>
<dbReference type="EMBL" id="JAWZYT010002238">
    <property type="protein sequence ID" value="KAK4305745.1"/>
    <property type="molecule type" value="Genomic_DNA"/>
</dbReference>
<evidence type="ECO:0000256" key="4">
    <source>
        <dbReference type="ARBA" id="ARBA00022980"/>
    </source>
</evidence>
<keyword evidence="9" id="KW-1185">Reference proteome</keyword>
<evidence type="ECO:0000256" key="3">
    <source>
        <dbReference type="ARBA" id="ARBA00022946"/>
    </source>
</evidence>
<evidence type="ECO:0000313" key="8">
    <source>
        <dbReference type="EMBL" id="KAK4305745.1"/>
    </source>
</evidence>
<dbReference type="PANTHER" id="PTHR46909">
    <property type="entry name" value="39S RIBOSOMAL PROTEIN L36, MITOCHONDRIAL"/>
    <property type="match status" value="1"/>
</dbReference>
<accession>A0AAE1PBU7</accession>
<comment type="caution">
    <text evidence="8">The sequence shown here is derived from an EMBL/GenBank/DDBJ whole genome shotgun (WGS) entry which is preliminary data.</text>
</comment>
<dbReference type="Proteomes" id="UP001292094">
    <property type="component" value="Unassembled WGS sequence"/>
</dbReference>
<keyword evidence="6 7" id="KW-0687">Ribonucleoprotein</keyword>
<dbReference type="InterPro" id="IPR000473">
    <property type="entry name" value="Ribosomal_bL36"/>
</dbReference>
<comment type="similarity">
    <text evidence="2 7">Belongs to the bacterial ribosomal protein bL36 family.</text>
</comment>
<evidence type="ECO:0000256" key="5">
    <source>
        <dbReference type="ARBA" id="ARBA00023128"/>
    </source>
</evidence>
<keyword evidence="4 7" id="KW-0689">Ribosomal protein</keyword>
<evidence type="ECO:0000256" key="7">
    <source>
        <dbReference type="RuleBase" id="RU000570"/>
    </source>
</evidence>
<keyword evidence="3" id="KW-0809">Transit peptide</keyword>
<dbReference type="NCBIfam" id="TIGR01022">
    <property type="entry name" value="rpmJ_bact"/>
    <property type="match status" value="1"/>
</dbReference>
<dbReference type="AlphaFoldDB" id="A0AAE1PBU7"/>
<dbReference type="InterPro" id="IPR035977">
    <property type="entry name" value="Ribosomal_bL36_sp"/>
</dbReference>
<evidence type="ECO:0000256" key="2">
    <source>
        <dbReference type="ARBA" id="ARBA00007645"/>
    </source>
</evidence>
<evidence type="ECO:0000256" key="6">
    <source>
        <dbReference type="ARBA" id="ARBA00023274"/>
    </source>
</evidence>
<gene>
    <name evidence="8" type="ORF">Pmani_022370</name>
</gene>
<dbReference type="GO" id="GO:0003735">
    <property type="term" value="F:structural constituent of ribosome"/>
    <property type="evidence" value="ECO:0007669"/>
    <property type="project" value="InterPro"/>
</dbReference>